<dbReference type="RefSeq" id="WP_088248626.1">
    <property type="nucleotide sequence ID" value="NZ_BNAM01000006.1"/>
</dbReference>
<comment type="caution">
    <text evidence="2">The sequence shown here is derived from an EMBL/GenBank/DDBJ whole genome shotgun (WGS) entry which is preliminary data.</text>
</comment>
<sequence length="82" mass="8481">MGVPARLLLSLLIAACALLGLYMSAYAFSVPRPTLLAAQVGGLTGAAALIAAVWRRPGRWLWLALPVVAGLATLLLWQGGGL</sequence>
<dbReference type="Proteomes" id="UP000197208">
    <property type="component" value="Unassembled WGS sequence"/>
</dbReference>
<proteinExistence type="predicted"/>
<feature type="transmembrane region" description="Helical" evidence="1">
    <location>
        <begin position="37"/>
        <end position="54"/>
    </location>
</feature>
<evidence type="ECO:0000313" key="2">
    <source>
        <dbReference type="EMBL" id="OWL95726.1"/>
    </source>
</evidence>
<accession>A0A246BLB3</accession>
<feature type="transmembrane region" description="Helical" evidence="1">
    <location>
        <begin position="61"/>
        <end position="80"/>
    </location>
</feature>
<dbReference type="OrthoDB" id="9926456at2"/>
<evidence type="ECO:0000313" key="3">
    <source>
        <dbReference type="Proteomes" id="UP000197208"/>
    </source>
</evidence>
<protein>
    <submittedName>
        <fullName evidence="2">Uncharacterized protein</fullName>
    </submittedName>
</protein>
<dbReference type="EMBL" id="NHMK01000014">
    <property type="protein sequence ID" value="OWL95726.1"/>
    <property type="molecule type" value="Genomic_DNA"/>
</dbReference>
<evidence type="ECO:0000256" key="1">
    <source>
        <dbReference type="SAM" id="Phobius"/>
    </source>
</evidence>
<keyword evidence="1" id="KW-1133">Transmembrane helix</keyword>
<keyword evidence="1" id="KW-0472">Membrane</keyword>
<reference evidence="2 3" key="1">
    <citation type="submission" date="2017-05" db="EMBL/GenBank/DDBJ databases">
        <title>De novo genome assembly of Deniococcus indicus strain DR1.</title>
        <authorList>
            <person name="Chauhan D."/>
            <person name="Yennamalli R.M."/>
            <person name="Priyadarshini R."/>
        </authorList>
    </citation>
    <scope>NUCLEOTIDE SEQUENCE [LARGE SCALE GENOMIC DNA]</scope>
    <source>
        <strain evidence="2 3">DR1</strain>
    </source>
</reference>
<name>A0A246BLB3_9DEIO</name>
<dbReference type="AlphaFoldDB" id="A0A246BLB3"/>
<organism evidence="2 3">
    <name type="scientific">Deinococcus indicus</name>
    <dbReference type="NCBI Taxonomy" id="223556"/>
    <lineage>
        <taxon>Bacteria</taxon>
        <taxon>Thermotogati</taxon>
        <taxon>Deinococcota</taxon>
        <taxon>Deinococci</taxon>
        <taxon>Deinococcales</taxon>
        <taxon>Deinococcaceae</taxon>
        <taxon>Deinococcus</taxon>
    </lineage>
</organism>
<keyword evidence="1" id="KW-0812">Transmembrane</keyword>
<gene>
    <name evidence="2" type="ORF">CBQ26_10625</name>
</gene>
<keyword evidence="3" id="KW-1185">Reference proteome</keyword>